<feature type="transmembrane region" description="Helical" evidence="2">
    <location>
        <begin position="174"/>
        <end position="193"/>
    </location>
</feature>
<proteinExistence type="predicted"/>
<dbReference type="InterPro" id="IPR029034">
    <property type="entry name" value="Cystine-knot_cytokine"/>
</dbReference>
<dbReference type="RefSeq" id="XP_065663421.1">
    <property type="nucleotide sequence ID" value="XM_065807349.1"/>
</dbReference>
<accession>A0ABM4CNK5</accession>
<organism evidence="4 5">
    <name type="scientific">Hydra vulgaris</name>
    <name type="common">Hydra</name>
    <name type="synonym">Hydra attenuata</name>
    <dbReference type="NCBI Taxonomy" id="6087"/>
    <lineage>
        <taxon>Eukaryota</taxon>
        <taxon>Metazoa</taxon>
        <taxon>Cnidaria</taxon>
        <taxon>Hydrozoa</taxon>
        <taxon>Hydroidolina</taxon>
        <taxon>Anthoathecata</taxon>
        <taxon>Aplanulata</taxon>
        <taxon>Hydridae</taxon>
        <taxon>Hydra</taxon>
    </lineage>
</organism>
<gene>
    <name evidence="5" type="primary">LOC105846408</name>
</gene>
<keyword evidence="4" id="KW-1185">Reference proteome</keyword>
<dbReference type="Gene3D" id="2.10.90.10">
    <property type="entry name" value="Cystine-knot cytokines"/>
    <property type="match status" value="1"/>
</dbReference>
<name>A0ABM4CNK5_HYDVU</name>
<reference evidence="5" key="1">
    <citation type="submission" date="2025-08" db="UniProtKB">
        <authorList>
            <consortium name="RefSeq"/>
        </authorList>
    </citation>
    <scope>IDENTIFICATION</scope>
</reference>
<dbReference type="SUPFAM" id="SSF57501">
    <property type="entry name" value="Cystine-knot cytokines"/>
    <property type="match status" value="1"/>
</dbReference>
<keyword evidence="2" id="KW-0812">Transmembrane</keyword>
<evidence type="ECO:0000313" key="4">
    <source>
        <dbReference type="Proteomes" id="UP001652625"/>
    </source>
</evidence>
<protein>
    <submittedName>
        <fullName evidence="5">Uncharacterized protein LOC105846408 isoform X3</fullName>
    </submittedName>
</protein>
<sequence>MKVKVCFCFVWLIVVIKRFHAEDNYNDVSCKLRPYLEKTTKNASFMPHYVVLNKCSGYSGGHDKNELLWKCLFSTQEIITLTLTSVHDHTNTEVVTLYNHTGCDMYCVCHSGNLCMNYKTKEVQCDSGYRWNKTICDCEPDIPMCNYPVNHGDIKSRNTGNKNGLLPKMVPTTVLLIALAVELFIVFVVTLIFQKAFFKLLKHIKTCRRKSKSNQYNLSSKKASNGDEETDILNGQI</sequence>
<feature type="region of interest" description="Disordered" evidence="1">
    <location>
        <begin position="217"/>
        <end position="237"/>
    </location>
</feature>
<keyword evidence="3" id="KW-0732">Signal</keyword>
<keyword evidence="2" id="KW-1133">Transmembrane helix</keyword>
<evidence type="ECO:0000256" key="3">
    <source>
        <dbReference type="SAM" id="SignalP"/>
    </source>
</evidence>
<evidence type="ECO:0000313" key="5">
    <source>
        <dbReference type="RefSeq" id="XP_065663421.1"/>
    </source>
</evidence>
<evidence type="ECO:0000256" key="2">
    <source>
        <dbReference type="SAM" id="Phobius"/>
    </source>
</evidence>
<keyword evidence="2" id="KW-0472">Membrane</keyword>
<feature type="signal peptide" evidence="3">
    <location>
        <begin position="1"/>
        <end position="21"/>
    </location>
</feature>
<dbReference type="Proteomes" id="UP001652625">
    <property type="component" value="Chromosome 10"/>
</dbReference>
<feature type="chain" id="PRO_5045900329" evidence="3">
    <location>
        <begin position="22"/>
        <end position="237"/>
    </location>
</feature>
<dbReference type="GeneID" id="105846408"/>
<evidence type="ECO:0000256" key="1">
    <source>
        <dbReference type="SAM" id="MobiDB-lite"/>
    </source>
</evidence>